<dbReference type="AlphaFoldDB" id="A0AAN7NTF0"/>
<name>A0AAN7NTF0_MYCAM</name>
<keyword evidence="2" id="KW-1185">Reference proteome</keyword>
<comment type="caution">
    <text evidence="1">The sequence shown here is derived from an EMBL/GenBank/DDBJ whole genome shotgun (WGS) entry which is preliminary data.</text>
</comment>
<evidence type="ECO:0008006" key="3">
    <source>
        <dbReference type="Google" id="ProtNLM"/>
    </source>
</evidence>
<protein>
    <recommendedName>
        <fullName evidence="3">Reverse transcriptase domain-containing protein</fullName>
    </recommendedName>
</protein>
<dbReference type="EMBL" id="JAUNZN010000001">
    <property type="protein sequence ID" value="KAK4831134.1"/>
    <property type="molecule type" value="Genomic_DNA"/>
</dbReference>
<organism evidence="1 2">
    <name type="scientific">Mycteria americana</name>
    <name type="common">Wood stork</name>
    <dbReference type="NCBI Taxonomy" id="33587"/>
    <lineage>
        <taxon>Eukaryota</taxon>
        <taxon>Metazoa</taxon>
        <taxon>Chordata</taxon>
        <taxon>Craniata</taxon>
        <taxon>Vertebrata</taxon>
        <taxon>Euteleostomi</taxon>
        <taxon>Archelosauria</taxon>
        <taxon>Archosauria</taxon>
        <taxon>Dinosauria</taxon>
        <taxon>Saurischia</taxon>
        <taxon>Theropoda</taxon>
        <taxon>Coelurosauria</taxon>
        <taxon>Aves</taxon>
        <taxon>Neognathae</taxon>
        <taxon>Neoaves</taxon>
        <taxon>Aequornithes</taxon>
        <taxon>Ciconiiformes</taxon>
        <taxon>Ciconiidae</taxon>
        <taxon>Mycteria</taxon>
    </lineage>
</organism>
<evidence type="ECO:0000313" key="1">
    <source>
        <dbReference type="EMBL" id="KAK4831134.1"/>
    </source>
</evidence>
<sequence>MFISITLYLSVQALQRGSPARSEENPLEDRMMRKCTKNAHNDQYPEAQLLKCIRSYEMGCIKRSMASRSREVILPLYSTLVRPHPEYCIQLWSPQHRKDMDLLEQVQRKARKMIREMEHLSYEERLRELGLFSLEKRRLQWDLISAFQYLKGAYKKDGETLFGSVCCDRTRGNGFKLKKGRFRLDIRKKFFTVRVMKHWNRLPREVVDAPSLETFKMLDMPTRNSALLDLLLTNREDLLDNITTNGSLGCSGHNIVEFKILLSTLKTSIRTKTLDFRRANFNALRAQGFHGKHPAGPQITGSSSYDNACVNPPVRKEGLVCGLLQGLNLHKSMGLDGIHSNVLKEVSAIIARPLPVIFEKSWRSGVIPDDWKRPVTNGVPQGSMMGSMLLNIFINYLDGGIESTLAKFADTKLSGEMNIHLDRPEEGVRKNSMKFNKDKCKVLHLGWTNQRAQYRLGSVWLRSSLAERDLEVLVDSKLNMSQQCATAATKANWILGCIHRGISSRDRDMIIPLYSAFVRPHLEYCV</sequence>
<evidence type="ECO:0000313" key="2">
    <source>
        <dbReference type="Proteomes" id="UP001333110"/>
    </source>
</evidence>
<dbReference type="PRINTS" id="PR01345">
    <property type="entry name" value="CERVTRCPTASE"/>
</dbReference>
<dbReference type="PANTHER" id="PTHR33332">
    <property type="entry name" value="REVERSE TRANSCRIPTASE DOMAIN-CONTAINING PROTEIN"/>
    <property type="match status" value="1"/>
</dbReference>
<dbReference type="Proteomes" id="UP001333110">
    <property type="component" value="Unassembled WGS sequence"/>
</dbReference>
<reference evidence="1 2" key="1">
    <citation type="journal article" date="2023" name="J. Hered.">
        <title>Chromosome-level genome of the wood stork (Mycteria americana) provides insight into avian chromosome evolution.</title>
        <authorList>
            <person name="Flamio R. Jr."/>
            <person name="Ramstad K.M."/>
        </authorList>
    </citation>
    <scope>NUCLEOTIDE SEQUENCE [LARGE SCALE GENOMIC DNA]</scope>
    <source>
        <strain evidence="1">JAX WOST 10</strain>
    </source>
</reference>
<gene>
    <name evidence="1" type="ORF">QYF61_015437</name>
</gene>
<accession>A0AAN7NTF0</accession>
<proteinExistence type="predicted"/>